<name>A0A4Z1PPE2_9PEZI</name>
<organism evidence="8 9">
    <name type="scientific">Venturia nashicola</name>
    <dbReference type="NCBI Taxonomy" id="86259"/>
    <lineage>
        <taxon>Eukaryota</taxon>
        <taxon>Fungi</taxon>
        <taxon>Dikarya</taxon>
        <taxon>Ascomycota</taxon>
        <taxon>Pezizomycotina</taxon>
        <taxon>Dothideomycetes</taxon>
        <taxon>Pleosporomycetidae</taxon>
        <taxon>Venturiales</taxon>
        <taxon>Venturiaceae</taxon>
        <taxon>Venturia</taxon>
    </lineage>
</organism>
<dbReference type="STRING" id="86259.A0A4Z1PPE2"/>
<dbReference type="GO" id="GO:0046036">
    <property type="term" value="P:CTP metabolic process"/>
    <property type="evidence" value="ECO:0007669"/>
    <property type="project" value="TreeGrafter"/>
</dbReference>
<dbReference type="PANTHER" id="PTHR11782">
    <property type="entry name" value="ADENOSINE/GUANOSINE DIPHOSPHATASE"/>
    <property type="match status" value="1"/>
</dbReference>
<comment type="caution">
    <text evidence="8">The sequence shown here is derived from an EMBL/GenBank/DDBJ whole genome shotgun (WGS) entry which is preliminary data.</text>
</comment>
<keyword evidence="9" id="KW-1185">Reference proteome</keyword>
<dbReference type="EMBL" id="SNSC02000003">
    <property type="protein sequence ID" value="TID25770.1"/>
    <property type="molecule type" value="Genomic_DNA"/>
</dbReference>
<dbReference type="PROSITE" id="PS01238">
    <property type="entry name" value="GDA1_CD39_NTPASE"/>
    <property type="match status" value="1"/>
</dbReference>
<keyword evidence="4" id="KW-0067">ATP-binding</keyword>
<evidence type="ECO:0000256" key="6">
    <source>
        <dbReference type="SAM" id="MobiDB-lite"/>
    </source>
</evidence>
<keyword evidence="7" id="KW-0472">Membrane</keyword>
<evidence type="ECO:0000256" key="4">
    <source>
        <dbReference type="PIRSR" id="PIRSR600407-2"/>
    </source>
</evidence>
<proteinExistence type="inferred from homology"/>
<reference evidence="8 9" key="1">
    <citation type="submission" date="2019-04" db="EMBL/GenBank/DDBJ databases">
        <title>High contiguity whole genome sequence and gene annotation resource for two Venturia nashicola isolates.</title>
        <authorList>
            <person name="Prokchorchik M."/>
            <person name="Won K."/>
            <person name="Lee Y."/>
            <person name="Choi E.D."/>
            <person name="Segonzac C."/>
            <person name="Sohn K.H."/>
        </authorList>
    </citation>
    <scope>NUCLEOTIDE SEQUENCE [LARGE SCALE GENOMIC DNA]</scope>
    <source>
        <strain evidence="8 9">PRI2</strain>
    </source>
</reference>
<evidence type="ECO:0000256" key="3">
    <source>
        <dbReference type="PIRSR" id="PIRSR600407-1"/>
    </source>
</evidence>
<feature type="binding site" evidence="4">
    <location>
        <begin position="182"/>
        <end position="186"/>
    </location>
    <ligand>
        <name>ATP</name>
        <dbReference type="ChEBI" id="CHEBI:30616"/>
    </ligand>
</feature>
<comment type="similarity">
    <text evidence="1 5">Belongs to the GDA1/CD39 NTPase family.</text>
</comment>
<dbReference type="GO" id="GO:0045134">
    <property type="term" value="F:UDP phosphatase activity"/>
    <property type="evidence" value="ECO:0007669"/>
    <property type="project" value="TreeGrafter"/>
</dbReference>
<keyword evidence="2 5" id="KW-0378">Hydrolase</keyword>
<dbReference type="Pfam" id="PF01150">
    <property type="entry name" value="GDA1_CD39"/>
    <property type="match status" value="1"/>
</dbReference>
<evidence type="ECO:0000256" key="7">
    <source>
        <dbReference type="SAM" id="Phobius"/>
    </source>
</evidence>
<dbReference type="GO" id="GO:0004382">
    <property type="term" value="F:GDP phosphatase activity"/>
    <property type="evidence" value="ECO:0007669"/>
    <property type="project" value="TreeGrafter"/>
</dbReference>
<feature type="region of interest" description="Disordered" evidence="6">
    <location>
        <begin position="590"/>
        <end position="625"/>
    </location>
</feature>
<dbReference type="CDD" id="cd24039">
    <property type="entry name" value="ASKHA_NBD_YND1-like"/>
    <property type="match status" value="1"/>
</dbReference>
<keyword evidence="7" id="KW-1133">Transmembrane helix</keyword>
<protein>
    <submittedName>
        <fullName evidence="8">Nucleoside phosphatase GDA1/CD39</fullName>
    </submittedName>
</protein>
<feature type="transmembrane region" description="Helical" evidence="7">
    <location>
        <begin position="527"/>
        <end position="546"/>
    </location>
</feature>
<accession>A0A4Z1PPE2</accession>
<keyword evidence="7" id="KW-0812">Transmembrane</keyword>
<evidence type="ECO:0000256" key="5">
    <source>
        <dbReference type="RuleBase" id="RU003833"/>
    </source>
</evidence>
<dbReference type="GO" id="GO:0005524">
    <property type="term" value="F:ATP binding"/>
    <property type="evidence" value="ECO:0007669"/>
    <property type="project" value="UniProtKB-KW"/>
</dbReference>
<dbReference type="GO" id="GO:0006256">
    <property type="term" value="P:UDP catabolic process"/>
    <property type="evidence" value="ECO:0007669"/>
    <property type="project" value="TreeGrafter"/>
</dbReference>
<feature type="active site" description="Proton acceptor" evidence="3">
    <location>
        <position position="145"/>
    </location>
</feature>
<dbReference type="PANTHER" id="PTHR11782:SF121">
    <property type="entry name" value="NUCLEOSIDE-DIPHOSPHATASE MIG-23"/>
    <property type="match status" value="1"/>
</dbReference>
<evidence type="ECO:0000313" key="9">
    <source>
        <dbReference type="Proteomes" id="UP000298493"/>
    </source>
</evidence>
<sequence length="1040" mass="114338">MGKWRYGVILDAGSSGTRVYVYKWLNNARARKDADRDELQTLPELITHKKWTKKTHPGVSTFGDRASEVGEAHLKPLLAHALKHVPSHEVENTPFFLLATAGMRLLPEHQRAELLQSICTYTRTHTKFQLPDCNLHVQVIPGETEGLYGWIAANYLLGGFDNPTAHNHGKGHHTYGFLDMGGASAQIAFAPNATEAKKHADDLKLLRLRTIDGTPQEHRVFVTTWLGFGANEARRRYVKALEEAVGGGVTEFPDPCIPKGLKVSLDGKPVESSPEESSKPHLLGTGNFKECVSQTYPLLEKDKPCNDDPCLLGGTHVPAIDFNVNHFVGVSEYWHTTHGIFEMADKDKAYDFKTYQTKVNQFCSQPWTDIQAGIKKHTWGKKVDEKTALEVCFKASWLINILHDGIGVPRVGLEMKNGGKNTTKALIKSAKSKGFLDPFQAVDKIEGTEVSWTLGKMVLYAASQIPPADKALPVGFGSNMPGVEMPKDFQYPGGKDFALPNDLIDTSDSTVKEDWHDTLFRDSPRRVPGFLLFLLILLVLLFLFMGREKRAAYYTKLRSLLPFQRKRGGASASRFGKYDRVIEDPEAAGEFELPPYTHGSDDEHSDDTAGTSSSRAGKTPGWATPVLSVPPNNGLDLNVSPSYVIASPLHQLHPKRQEDVGISALLQGSLNAGYGKRPAAPGDSARRVVLANRTPQLADAKTVKLRYGPYSVPNMTRKNDFGEMGTLYNYPDTEIERPCEGDCVLLGITAGLEYGNGTEADLKSGMWLHHMVAFTVSPQRKDPTCAGLTSLPAMAIGSDSSHSERFFAAGNEKSNVKFNPPWVKDEMMGYYLYKNDKVAYLVDLMNQNQDDRTVYMTITYDFIEGRPEAVSDIKAIWLDVEQCGTSEYQPPTQSGSFSAKYSWNATVDGEILGAGGHLHDGGTHLSLAVDGKQICDSIATYGTADKAEGGPAMAPMAAAAKGEHSHGGEMKGMGGEAVEHITKMSACHGETLGIEKIQKGQKWDMEAYYDYGKFKGMKNEEGKQTSVMGIAVMYVKNPKM</sequence>
<dbReference type="GO" id="GO:0005794">
    <property type="term" value="C:Golgi apparatus"/>
    <property type="evidence" value="ECO:0007669"/>
    <property type="project" value="UniProtKB-ARBA"/>
</dbReference>
<dbReference type="Gene3D" id="3.30.420.150">
    <property type="entry name" value="Exopolyphosphatase. Domain 2"/>
    <property type="match status" value="1"/>
</dbReference>
<evidence type="ECO:0000313" key="8">
    <source>
        <dbReference type="EMBL" id="TID25770.1"/>
    </source>
</evidence>
<dbReference type="InterPro" id="IPR000407">
    <property type="entry name" value="GDA1_CD39_NTPase"/>
</dbReference>
<dbReference type="GO" id="GO:0017111">
    <property type="term" value="F:ribonucleoside triphosphate phosphatase activity"/>
    <property type="evidence" value="ECO:0007669"/>
    <property type="project" value="TreeGrafter"/>
</dbReference>
<dbReference type="Gene3D" id="3.30.420.40">
    <property type="match status" value="1"/>
</dbReference>
<dbReference type="Proteomes" id="UP000298493">
    <property type="component" value="Unassembled WGS sequence"/>
</dbReference>
<dbReference type="GO" id="GO:0016020">
    <property type="term" value="C:membrane"/>
    <property type="evidence" value="ECO:0007669"/>
    <property type="project" value="TreeGrafter"/>
</dbReference>
<keyword evidence="4" id="KW-0547">Nucleotide-binding</keyword>
<evidence type="ECO:0000256" key="1">
    <source>
        <dbReference type="ARBA" id="ARBA00009283"/>
    </source>
</evidence>
<dbReference type="AlphaFoldDB" id="A0A4Z1PPE2"/>
<evidence type="ECO:0000256" key="2">
    <source>
        <dbReference type="ARBA" id="ARBA00022801"/>
    </source>
</evidence>
<gene>
    <name evidence="8" type="ORF">E6O75_ATG03633</name>
</gene>